<reference evidence="1" key="1">
    <citation type="journal article" date="2014" name="Front. Microbiol.">
        <title>High frequency of phylogenetically diverse reductive dehalogenase-homologous genes in deep subseafloor sedimentary metagenomes.</title>
        <authorList>
            <person name="Kawai M."/>
            <person name="Futagami T."/>
            <person name="Toyoda A."/>
            <person name="Takaki Y."/>
            <person name="Nishi S."/>
            <person name="Hori S."/>
            <person name="Arai W."/>
            <person name="Tsubouchi T."/>
            <person name="Morono Y."/>
            <person name="Uchiyama I."/>
            <person name="Ito T."/>
            <person name="Fujiyama A."/>
            <person name="Inagaki F."/>
            <person name="Takami H."/>
        </authorList>
    </citation>
    <scope>NUCLEOTIDE SEQUENCE</scope>
    <source>
        <strain evidence="1">Expedition CK06-06</strain>
    </source>
</reference>
<feature type="non-terminal residue" evidence="1">
    <location>
        <position position="41"/>
    </location>
</feature>
<organism evidence="1">
    <name type="scientific">marine sediment metagenome</name>
    <dbReference type="NCBI Taxonomy" id="412755"/>
    <lineage>
        <taxon>unclassified sequences</taxon>
        <taxon>metagenomes</taxon>
        <taxon>ecological metagenomes</taxon>
    </lineage>
</organism>
<evidence type="ECO:0000313" key="1">
    <source>
        <dbReference type="EMBL" id="GAI74372.1"/>
    </source>
</evidence>
<proteinExistence type="predicted"/>
<sequence>MIDTTRTLTVLFDHPFSGLDDQLSVVGQVRMREDTGAQYFG</sequence>
<comment type="caution">
    <text evidence="1">The sequence shown here is derived from an EMBL/GenBank/DDBJ whole genome shotgun (WGS) entry which is preliminary data.</text>
</comment>
<name>X1R0P5_9ZZZZ</name>
<dbReference type="AlphaFoldDB" id="X1R0P5"/>
<gene>
    <name evidence="1" type="ORF">S12H4_22255</name>
</gene>
<accession>X1R0P5</accession>
<protein>
    <submittedName>
        <fullName evidence="1">Uncharacterized protein</fullName>
    </submittedName>
</protein>
<dbReference type="EMBL" id="BARW01011573">
    <property type="protein sequence ID" value="GAI74372.1"/>
    <property type="molecule type" value="Genomic_DNA"/>
</dbReference>